<keyword evidence="5" id="KW-1185">Reference proteome</keyword>
<dbReference type="OrthoDB" id="2803865at2759"/>
<feature type="transmembrane region" description="Helical" evidence="2">
    <location>
        <begin position="108"/>
        <end position="129"/>
    </location>
</feature>
<evidence type="ECO:0000313" key="5">
    <source>
        <dbReference type="Proteomes" id="UP000292702"/>
    </source>
</evidence>
<comment type="caution">
    <text evidence="4">The sequence shown here is derived from an EMBL/GenBank/DDBJ whole genome shotgun (WGS) entry which is preliminary data.</text>
</comment>
<dbReference type="Proteomes" id="UP000292702">
    <property type="component" value="Unassembled WGS sequence"/>
</dbReference>
<dbReference type="AlphaFoldDB" id="A0A4R0R662"/>
<dbReference type="Pfam" id="PF20151">
    <property type="entry name" value="DUF6533"/>
    <property type="match status" value="1"/>
</dbReference>
<evidence type="ECO:0000256" key="1">
    <source>
        <dbReference type="SAM" id="MobiDB-lite"/>
    </source>
</evidence>
<accession>A0A4R0R662</accession>
<keyword evidence="2" id="KW-0812">Transmembrane</keyword>
<keyword evidence="2" id="KW-0472">Membrane</keyword>
<evidence type="ECO:0000313" key="4">
    <source>
        <dbReference type="EMBL" id="TCD60385.1"/>
    </source>
</evidence>
<feature type="transmembrane region" description="Helical" evidence="2">
    <location>
        <begin position="232"/>
        <end position="251"/>
    </location>
</feature>
<keyword evidence="2" id="KW-1133">Transmembrane helix</keyword>
<feature type="transmembrane region" description="Helical" evidence="2">
    <location>
        <begin position="204"/>
        <end position="226"/>
    </location>
</feature>
<reference evidence="4 5" key="1">
    <citation type="submission" date="2018-11" db="EMBL/GenBank/DDBJ databases">
        <title>Genome assembly of Steccherinum ochraceum LE-BIN_3174, the white-rot fungus of the Steccherinaceae family (The Residual Polyporoid clade, Polyporales, Basidiomycota).</title>
        <authorList>
            <person name="Fedorova T.V."/>
            <person name="Glazunova O.A."/>
            <person name="Landesman E.O."/>
            <person name="Moiseenko K.V."/>
            <person name="Psurtseva N.V."/>
            <person name="Savinova O.S."/>
            <person name="Shakhova N.V."/>
            <person name="Tyazhelova T.V."/>
            <person name="Vasina D.V."/>
        </authorList>
    </citation>
    <scope>NUCLEOTIDE SEQUENCE [LARGE SCALE GENOMIC DNA]</scope>
    <source>
        <strain evidence="4 5">LE-BIN_3174</strain>
    </source>
</reference>
<dbReference type="EMBL" id="RWJN01000605">
    <property type="protein sequence ID" value="TCD60385.1"/>
    <property type="molecule type" value="Genomic_DNA"/>
</dbReference>
<feature type="domain" description="DUF6533" evidence="3">
    <location>
        <begin position="23"/>
        <end position="58"/>
    </location>
</feature>
<proteinExistence type="predicted"/>
<evidence type="ECO:0000259" key="3">
    <source>
        <dbReference type="Pfam" id="PF20151"/>
    </source>
</evidence>
<feature type="transmembrane region" description="Helical" evidence="2">
    <location>
        <begin position="164"/>
        <end position="183"/>
    </location>
</feature>
<feature type="region of interest" description="Disordered" evidence="1">
    <location>
        <begin position="330"/>
        <end position="374"/>
    </location>
</feature>
<gene>
    <name evidence="4" type="ORF">EIP91_010238</name>
</gene>
<protein>
    <recommendedName>
        <fullName evidence="3">DUF6533 domain-containing protein</fullName>
    </recommendedName>
</protein>
<organism evidence="4 5">
    <name type="scientific">Steccherinum ochraceum</name>
    <dbReference type="NCBI Taxonomy" id="92696"/>
    <lineage>
        <taxon>Eukaryota</taxon>
        <taxon>Fungi</taxon>
        <taxon>Dikarya</taxon>
        <taxon>Basidiomycota</taxon>
        <taxon>Agaricomycotina</taxon>
        <taxon>Agaricomycetes</taxon>
        <taxon>Polyporales</taxon>
        <taxon>Steccherinaceae</taxon>
        <taxon>Steccherinum</taxon>
    </lineage>
</organism>
<sequence length="374" mass="40606">MCGALAQDAKNFNETPIGDLSSYAATTLLFYDYFLTFSSEVKCVWRAKLSGATFIFLIHISWRTQSRDIADHVGGSLLKLQAPLTFSTVRFAIFTALRLYAIWSRNRFVFLFVMAVSLVSPAVDIYYYALVPITAAPTPLIGCGEITNFSKRRSTFPPSCSFKLFSPTSAILANVVVLVLTWLKTAGILRSLKTLKVKTSMGLLLLRDGSIYFILLCALNVLLALPCPHVNNAANALADVVISILVSRFILNLRKVYLTNHPSVASTFHSSRFSSLRFANSLTGNLGAPLTTLTESITPGPDGVSAECEDDDKEEGEVYTLDPMLVGLPVLDEGPTSTRGDSEDAVEGAGSSHPDADHHDPGGTDCRVASYEMV</sequence>
<evidence type="ECO:0000256" key="2">
    <source>
        <dbReference type="SAM" id="Phobius"/>
    </source>
</evidence>
<name>A0A4R0R662_9APHY</name>
<dbReference type="InterPro" id="IPR045340">
    <property type="entry name" value="DUF6533"/>
</dbReference>